<dbReference type="Proteomes" id="UP000828251">
    <property type="component" value="Unassembled WGS sequence"/>
</dbReference>
<evidence type="ECO:0000313" key="2">
    <source>
        <dbReference type="EMBL" id="KAH1032300.1"/>
    </source>
</evidence>
<name>A0A9D3ZG04_9ROSI</name>
<evidence type="ECO:0000259" key="1">
    <source>
        <dbReference type="Pfam" id="PF03108"/>
    </source>
</evidence>
<proteinExistence type="predicted"/>
<feature type="domain" description="Transposase MuDR plant" evidence="1">
    <location>
        <begin position="124"/>
        <end position="177"/>
    </location>
</feature>
<comment type="caution">
    <text evidence="2">The sequence shown here is derived from an EMBL/GenBank/DDBJ whole genome shotgun (WGS) entry which is preliminary data.</text>
</comment>
<dbReference type="Pfam" id="PF03108">
    <property type="entry name" value="DBD_Tnp_Mut"/>
    <property type="match status" value="1"/>
</dbReference>
<dbReference type="AlphaFoldDB" id="A0A9D3ZG04"/>
<evidence type="ECO:0000313" key="3">
    <source>
        <dbReference type="Proteomes" id="UP000828251"/>
    </source>
</evidence>
<dbReference type="EMBL" id="JAIQCV010000013">
    <property type="protein sequence ID" value="KAH1032300.1"/>
    <property type="molecule type" value="Genomic_DNA"/>
</dbReference>
<protein>
    <recommendedName>
        <fullName evidence="1">Transposase MuDR plant domain-containing protein</fullName>
    </recommendedName>
</protein>
<reference evidence="2 3" key="1">
    <citation type="journal article" date="2021" name="Plant Biotechnol. J.">
        <title>Multi-omics assisted identification of the key and species-specific regulatory components of drought-tolerant mechanisms in Gossypium stocksii.</title>
        <authorList>
            <person name="Yu D."/>
            <person name="Ke L."/>
            <person name="Zhang D."/>
            <person name="Wu Y."/>
            <person name="Sun Y."/>
            <person name="Mei J."/>
            <person name="Sun J."/>
            <person name="Sun Y."/>
        </authorList>
    </citation>
    <scope>NUCLEOTIDE SEQUENCE [LARGE SCALE GENOMIC DNA]</scope>
    <source>
        <strain evidence="3">cv. E1</strain>
        <tissue evidence="2">Leaf</tissue>
    </source>
</reference>
<organism evidence="2 3">
    <name type="scientific">Gossypium stocksii</name>
    <dbReference type="NCBI Taxonomy" id="47602"/>
    <lineage>
        <taxon>Eukaryota</taxon>
        <taxon>Viridiplantae</taxon>
        <taxon>Streptophyta</taxon>
        <taxon>Embryophyta</taxon>
        <taxon>Tracheophyta</taxon>
        <taxon>Spermatophyta</taxon>
        <taxon>Magnoliopsida</taxon>
        <taxon>eudicotyledons</taxon>
        <taxon>Gunneridae</taxon>
        <taxon>Pentapetalae</taxon>
        <taxon>rosids</taxon>
        <taxon>malvids</taxon>
        <taxon>Malvales</taxon>
        <taxon>Malvaceae</taxon>
        <taxon>Malvoideae</taxon>
        <taxon>Gossypium</taxon>
    </lineage>
</organism>
<sequence length="264" mass="30231">MLDFWIKFKEIDLYVEHEVDNPITVDENFLLTTGEGDVEEVEVDGGDDEVVESDDEYIGVESGGHISLGSTVGEDNDKQVTADEYAGDFATSDGVDNVVDKYIDGLDNVVAASSGEEEDRNDTKFKSVIRKYSKECRRQLKFIKNEPKRAVVKCIAYLNCPWRIRASYSPIVKCLQIKTFQDEHHCSVSFKNKMVTVAMIAQHFEATIKDYPKMEHRKIQRKCASEMHVNVTIDCRYRAKKIVKEKMAGIIRRNLAYYRTMLMS</sequence>
<dbReference type="PANTHER" id="PTHR31973:SF187">
    <property type="entry name" value="MUTATOR TRANSPOSASE MUDRA PROTEIN"/>
    <property type="match status" value="1"/>
</dbReference>
<gene>
    <name evidence="2" type="ORF">J1N35_044474</name>
</gene>
<dbReference type="PANTHER" id="PTHR31973">
    <property type="entry name" value="POLYPROTEIN, PUTATIVE-RELATED"/>
    <property type="match status" value="1"/>
</dbReference>
<dbReference type="InterPro" id="IPR004332">
    <property type="entry name" value="Transposase_MuDR"/>
</dbReference>
<accession>A0A9D3ZG04</accession>
<dbReference type="OrthoDB" id="1000443at2759"/>
<keyword evidence="3" id="KW-1185">Reference proteome</keyword>